<protein>
    <submittedName>
        <fullName evidence="1">Uncharacterized protein</fullName>
    </submittedName>
</protein>
<feature type="non-terminal residue" evidence="1">
    <location>
        <position position="1"/>
    </location>
</feature>
<evidence type="ECO:0000313" key="1">
    <source>
        <dbReference type="EMBL" id="CAE7216395.1"/>
    </source>
</evidence>
<dbReference type="Proteomes" id="UP000649617">
    <property type="component" value="Unassembled WGS sequence"/>
</dbReference>
<evidence type="ECO:0000313" key="2">
    <source>
        <dbReference type="Proteomes" id="UP000649617"/>
    </source>
</evidence>
<sequence>EVVVVRDSPRNEPEYLHGFLPPGLRLRERPIPPKESKNLWILVFCNAGYDNKQPCNHWMPGWYRQQLGDALFEEKVQESESLLEERIRETSLRLELAGCDLEDAKNSEEEAEALAHMASLQEAHGLHLG</sequence>
<dbReference type="OrthoDB" id="10692978at2759"/>
<comment type="caution">
    <text evidence="1">The sequence shown here is derived from an EMBL/GenBank/DDBJ whole genome shotgun (WGS) entry which is preliminary data.</text>
</comment>
<reference evidence="1" key="1">
    <citation type="submission" date="2021-02" db="EMBL/GenBank/DDBJ databases">
        <authorList>
            <person name="Dougan E. K."/>
            <person name="Rhodes N."/>
            <person name="Thang M."/>
            <person name="Chan C."/>
        </authorList>
    </citation>
    <scope>NUCLEOTIDE SEQUENCE</scope>
</reference>
<dbReference type="AlphaFoldDB" id="A0A812JY63"/>
<organism evidence="1 2">
    <name type="scientific">Symbiodinium pilosum</name>
    <name type="common">Dinoflagellate</name>
    <dbReference type="NCBI Taxonomy" id="2952"/>
    <lineage>
        <taxon>Eukaryota</taxon>
        <taxon>Sar</taxon>
        <taxon>Alveolata</taxon>
        <taxon>Dinophyceae</taxon>
        <taxon>Suessiales</taxon>
        <taxon>Symbiodiniaceae</taxon>
        <taxon>Symbiodinium</taxon>
    </lineage>
</organism>
<proteinExistence type="predicted"/>
<name>A0A812JY63_SYMPI</name>
<accession>A0A812JY63</accession>
<dbReference type="EMBL" id="CAJNIZ010002921">
    <property type="protein sequence ID" value="CAE7216395.1"/>
    <property type="molecule type" value="Genomic_DNA"/>
</dbReference>
<gene>
    <name evidence="1" type="ORF">SPIL2461_LOCUS2628</name>
</gene>
<keyword evidence="2" id="KW-1185">Reference proteome</keyword>